<reference evidence="2 3" key="1">
    <citation type="submission" date="2016-10" db="EMBL/GenBank/DDBJ databases">
        <authorList>
            <person name="de Groot N.N."/>
        </authorList>
    </citation>
    <scope>NUCLEOTIDE SEQUENCE [LARGE SCALE GENOMIC DNA]</scope>
    <source>
        <strain evidence="2 3">CGMCC 1.7666</strain>
    </source>
</reference>
<protein>
    <recommendedName>
        <fullName evidence="4">Secreted protein</fullName>
    </recommendedName>
</protein>
<feature type="chain" id="PRO_5011648784" description="Secreted protein" evidence="1">
    <location>
        <begin position="27"/>
        <end position="171"/>
    </location>
</feature>
<organism evidence="2 3">
    <name type="scientific">Microvirga guangxiensis</name>
    <dbReference type="NCBI Taxonomy" id="549386"/>
    <lineage>
        <taxon>Bacteria</taxon>
        <taxon>Pseudomonadati</taxon>
        <taxon>Pseudomonadota</taxon>
        <taxon>Alphaproteobacteria</taxon>
        <taxon>Hyphomicrobiales</taxon>
        <taxon>Methylobacteriaceae</taxon>
        <taxon>Microvirga</taxon>
    </lineage>
</organism>
<name>A0A1G5K1V5_9HYPH</name>
<dbReference type="EMBL" id="FMVJ01000008">
    <property type="protein sequence ID" value="SCY94557.1"/>
    <property type="molecule type" value="Genomic_DNA"/>
</dbReference>
<feature type="signal peptide" evidence="1">
    <location>
        <begin position="1"/>
        <end position="26"/>
    </location>
</feature>
<dbReference type="OrthoDB" id="8479664at2"/>
<evidence type="ECO:0000313" key="2">
    <source>
        <dbReference type="EMBL" id="SCY94557.1"/>
    </source>
</evidence>
<proteinExistence type="predicted"/>
<evidence type="ECO:0008006" key="4">
    <source>
        <dbReference type="Google" id="ProtNLM"/>
    </source>
</evidence>
<evidence type="ECO:0000313" key="3">
    <source>
        <dbReference type="Proteomes" id="UP000199569"/>
    </source>
</evidence>
<keyword evidence="1" id="KW-0732">Signal</keyword>
<accession>A0A1G5K1V5</accession>
<keyword evidence="3" id="KW-1185">Reference proteome</keyword>
<dbReference type="AlphaFoldDB" id="A0A1G5K1V5"/>
<dbReference type="RefSeq" id="WP_139165506.1">
    <property type="nucleotide sequence ID" value="NZ_FMVJ01000008.1"/>
</dbReference>
<evidence type="ECO:0000256" key="1">
    <source>
        <dbReference type="SAM" id="SignalP"/>
    </source>
</evidence>
<dbReference type="STRING" id="549386.SAMN02927923_03006"/>
<dbReference type="Proteomes" id="UP000199569">
    <property type="component" value="Unassembled WGS sequence"/>
</dbReference>
<sequence>MTRKRNLLRTGLCAATLLLAATGAMAAGKTQDPGTTGQNNQCWGKIASGLAQYDSPNYDSTTMSGGGMGMHSRSQTAADKNGGFNVSSNFFGNHQVDRKNDPTIGNAGRTGVGNVSAGQPHNTAPGDGGNGQHAVNNGEFFTPLVDPVTGTIMGGTGVPIECDLLDQNIAP</sequence>
<gene>
    <name evidence="2" type="ORF">SAMN02927923_03006</name>
</gene>